<evidence type="ECO:0000256" key="1">
    <source>
        <dbReference type="ARBA" id="ARBA00008738"/>
    </source>
</evidence>
<reference evidence="2" key="1">
    <citation type="submission" date="2025-08" db="UniProtKB">
        <authorList>
            <consortium name="Ensembl"/>
        </authorList>
    </citation>
    <scope>IDENTIFICATION</scope>
</reference>
<keyword evidence="3" id="KW-1185">Reference proteome</keyword>
<dbReference type="GO" id="GO:0008017">
    <property type="term" value="F:microtubule binding"/>
    <property type="evidence" value="ECO:0007669"/>
    <property type="project" value="InterPro"/>
</dbReference>
<evidence type="ECO:0000313" key="3">
    <source>
        <dbReference type="Proteomes" id="UP000694424"/>
    </source>
</evidence>
<sequence length="68" mass="8340">MRTDFTRCHHCPQLPSRTHEKPCFLSEYMEKYPFYHSCHPRDSFKPKEEYRMPQIPMEGISTVKYEKK</sequence>
<dbReference type="Proteomes" id="UP000694424">
    <property type="component" value="Unplaced"/>
</dbReference>
<dbReference type="Pfam" id="PF05217">
    <property type="entry name" value="SAXO1-2"/>
    <property type="match status" value="1"/>
</dbReference>
<dbReference type="AlphaFoldDB" id="A0A8B9QI66"/>
<evidence type="ECO:0008006" key="4">
    <source>
        <dbReference type="Google" id="ProtNLM"/>
    </source>
</evidence>
<accession>A0A8B9QI66</accession>
<organism evidence="2 3">
    <name type="scientific">Apteryx owenii</name>
    <name type="common">Little spotted kiwi</name>
    <dbReference type="NCBI Taxonomy" id="8824"/>
    <lineage>
        <taxon>Eukaryota</taxon>
        <taxon>Metazoa</taxon>
        <taxon>Chordata</taxon>
        <taxon>Craniata</taxon>
        <taxon>Vertebrata</taxon>
        <taxon>Euteleostomi</taxon>
        <taxon>Archelosauria</taxon>
        <taxon>Archosauria</taxon>
        <taxon>Dinosauria</taxon>
        <taxon>Saurischia</taxon>
        <taxon>Theropoda</taxon>
        <taxon>Coelurosauria</taxon>
        <taxon>Aves</taxon>
        <taxon>Palaeognathae</taxon>
        <taxon>Apterygiformes</taxon>
        <taxon>Apterygidae</taxon>
        <taxon>Apteryx</taxon>
    </lineage>
</organism>
<reference evidence="2" key="2">
    <citation type="submission" date="2025-09" db="UniProtKB">
        <authorList>
            <consortium name="Ensembl"/>
        </authorList>
    </citation>
    <scope>IDENTIFICATION</scope>
</reference>
<protein>
    <recommendedName>
        <fullName evidence="4">Stabilizer of axonemal microtubules 1</fullName>
    </recommendedName>
</protein>
<comment type="similarity">
    <text evidence="1">Belongs to the FAM154 family.</text>
</comment>
<evidence type="ECO:0000313" key="2">
    <source>
        <dbReference type="Ensembl" id="ENSAOWP00000026371.1"/>
    </source>
</evidence>
<name>A0A8B9QI66_APTOW</name>
<proteinExistence type="inferred from homology"/>
<dbReference type="Ensembl" id="ENSAOWT00000029888.1">
    <property type="protein sequence ID" value="ENSAOWP00000026371.1"/>
    <property type="gene ID" value="ENSAOWG00000017776.1"/>
</dbReference>
<dbReference type="InterPro" id="IPR033336">
    <property type="entry name" value="SAXO1/2"/>
</dbReference>